<dbReference type="PANTHER" id="PTHR23023">
    <property type="entry name" value="DIMETHYLANILINE MONOOXYGENASE"/>
    <property type="match status" value="1"/>
</dbReference>
<evidence type="ECO:0000256" key="3">
    <source>
        <dbReference type="ARBA" id="ARBA00022630"/>
    </source>
</evidence>
<dbReference type="GO" id="GO:0050661">
    <property type="term" value="F:NADP binding"/>
    <property type="evidence" value="ECO:0007669"/>
    <property type="project" value="InterPro"/>
</dbReference>
<accession>A0A6A1W3S0</accession>
<comment type="cofactor">
    <cofactor evidence="1 7">
        <name>FAD</name>
        <dbReference type="ChEBI" id="CHEBI:57692"/>
    </cofactor>
</comment>
<keyword evidence="4 7" id="KW-0274">FAD</keyword>
<evidence type="ECO:0000256" key="5">
    <source>
        <dbReference type="ARBA" id="ARBA00022857"/>
    </source>
</evidence>
<evidence type="ECO:0000313" key="8">
    <source>
        <dbReference type="EMBL" id="KAB1219874.1"/>
    </source>
</evidence>
<dbReference type="SUPFAM" id="SSF51905">
    <property type="entry name" value="FAD/NAD(P)-binding domain"/>
    <property type="match status" value="2"/>
</dbReference>
<evidence type="ECO:0000256" key="6">
    <source>
        <dbReference type="ARBA" id="ARBA00023002"/>
    </source>
</evidence>
<gene>
    <name evidence="8" type="ORF">CJ030_MR3G009516</name>
</gene>
<dbReference type="Gene3D" id="3.50.50.60">
    <property type="entry name" value="FAD/NAD(P)-binding domain"/>
    <property type="match status" value="3"/>
</dbReference>
<proteinExistence type="inferred from homology"/>
<dbReference type="InterPro" id="IPR000960">
    <property type="entry name" value="Flavin_mOase"/>
</dbReference>
<evidence type="ECO:0000256" key="2">
    <source>
        <dbReference type="ARBA" id="ARBA00009183"/>
    </source>
</evidence>
<evidence type="ECO:0000313" key="9">
    <source>
        <dbReference type="Proteomes" id="UP000516437"/>
    </source>
</evidence>
<dbReference type="PIRSF" id="PIRSF000332">
    <property type="entry name" value="FMO"/>
    <property type="match status" value="1"/>
</dbReference>
<comment type="similarity">
    <text evidence="2 7">Belongs to the FMO family.</text>
</comment>
<keyword evidence="6 7" id="KW-0560">Oxidoreductase</keyword>
<dbReference type="EMBL" id="RXIC02000021">
    <property type="protein sequence ID" value="KAB1219874.1"/>
    <property type="molecule type" value="Genomic_DNA"/>
</dbReference>
<comment type="caution">
    <text evidence="8">The sequence shown here is derived from an EMBL/GenBank/DDBJ whole genome shotgun (WGS) entry which is preliminary data.</text>
</comment>
<evidence type="ECO:0000256" key="4">
    <source>
        <dbReference type="ARBA" id="ARBA00022827"/>
    </source>
</evidence>
<organism evidence="8 9">
    <name type="scientific">Morella rubra</name>
    <name type="common">Chinese bayberry</name>
    <dbReference type="NCBI Taxonomy" id="262757"/>
    <lineage>
        <taxon>Eukaryota</taxon>
        <taxon>Viridiplantae</taxon>
        <taxon>Streptophyta</taxon>
        <taxon>Embryophyta</taxon>
        <taxon>Tracheophyta</taxon>
        <taxon>Spermatophyta</taxon>
        <taxon>Magnoliopsida</taxon>
        <taxon>eudicotyledons</taxon>
        <taxon>Gunneridae</taxon>
        <taxon>Pentapetalae</taxon>
        <taxon>rosids</taxon>
        <taxon>fabids</taxon>
        <taxon>Fagales</taxon>
        <taxon>Myricaceae</taxon>
        <taxon>Morella</taxon>
    </lineage>
</organism>
<dbReference type="AlphaFoldDB" id="A0A6A1W3S0"/>
<dbReference type="EC" id="1.-.-.-" evidence="7"/>
<keyword evidence="7 8" id="KW-0503">Monooxygenase</keyword>
<dbReference type="FunFam" id="3.50.50.60:FF:000167">
    <property type="entry name" value="Flavin-containing monooxygenase"/>
    <property type="match status" value="1"/>
</dbReference>
<dbReference type="InterPro" id="IPR020946">
    <property type="entry name" value="Flavin_mOase-like"/>
</dbReference>
<evidence type="ECO:0000256" key="7">
    <source>
        <dbReference type="RuleBase" id="RU361177"/>
    </source>
</evidence>
<keyword evidence="5" id="KW-0521">NADP</keyword>
<dbReference type="OrthoDB" id="66881at2759"/>
<keyword evidence="3 7" id="KW-0285">Flavoprotein</keyword>
<protein>
    <recommendedName>
        <fullName evidence="7">Flavin-containing monooxygenase</fullName>
        <ecNumber evidence="7">1.-.-.-</ecNumber>
    </recommendedName>
</protein>
<dbReference type="GO" id="GO:0004499">
    <property type="term" value="F:N,N-dimethylaniline monooxygenase activity"/>
    <property type="evidence" value="ECO:0007669"/>
    <property type="project" value="InterPro"/>
</dbReference>
<dbReference type="Proteomes" id="UP000516437">
    <property type="component" value="Chromosome 3"/>
</dbReference>
<dbReference type="InterPro" id="IPR036188">
    <property type="entry name" value="FAD/NAD-bd_sf"/>
</dbReference>
<dbReference type="InterPro" id="IPR050346">
    <property type="entry name" value="FMO-like"/>
</dbReference>
<dbReference type="GO" id="GO:0050660">
    <property type="term" value="F:flavin adenine dinucleotide binding"/>
    <property type="evidence" value="ECO:0007669"/>
    <property type="project" value="InterPro"/>
</dbReference>
<reference evidence="8 9" key="1">
    <citation type="journal article" date="2019" name="Plant Biotechnol. J.">
        <title>The red bayberry genome and genetic basis of sex determination.</title>
        <authorList>
            <person name="Jia H.M."/>
            <person name="Jia H.J."/>
            <person name="Cai Q.L."/>
            <person name="Wang Y."/>
            <person name="Zhao H.B."/>
            <person name="Yang W.F."/>
            <person name="Wang G.Y."/>
            <person name="Li Y.H."/>
            <person name="Zhan D.L."/>
            <person name="Shen Y.T."/>
            <person name="Niu Q.F."/>
            <person name="Chang L."/>
            <person name="Qiu J."/>
            <person name="Zhao L."/>
            <person name="Xie H.B."/>
            <person name="Fu W.Y."/>
            <person name="Jin J."/>
            <person name="Li X.W."/>
            <person name="Jiao Y."/>
            <person name="Zhou C.C."/>
            <person name="Tu T."/>
            <person name="Chai C.Y."/>
            <person name="Gao J.L."/>
            <person name="Fan L.J."/>
            <person name="van de Weg E."/>
            <person name="Wang J.Y."/>
            <person name="Gao Z.S."/>
        </authorList>
    </citation>
    <scope>NUCLEOTIDE SEQUENCE [LARGE SCALE GENOMIC DNA]</scope>
    <source>
        <tissue evidence="8">Leaves</tissue>
    </source>
</reference>
<sequence>MASNQSHPILSKVGIIGAGISGIAAAKQLSGYRPVVFEATDSIGGVWKHCSFTSTKLQTPRCDYEFSDYPWPERDNSAFPSHVEIVEYLHGYATHFDVLKYIQFNSTVVEIRYVGDHHSDNTAEYGSLLKGHTVWEVSVQNNQSKTIEWYAFEFLVVCIGKYGDVPRMQSFPPNRGPDVFSGKVLHSLDYCKLNKDAARSLHEGKKVAVVGYRKSAIDLAVECAEANQGPDGQPCTMVIRTLHWTVPSYRIWGLPFFLFYSTRSSQFLHERPNQSWFRNLLLPLLSPTRKAISKFIESYLLWKLPLVKYGLKPDHPFLEDYASCQMAILPENFFTEADKGKILFKRASKWWFWSGGIEFEDNTRLEADVVILATGYDGKKKLQALLPEPFTSLMVDSSGIMPLYRRVRRLRIRAKGTLALSSGKWLSGMSRLVFRKRSRERGTIHPLIPNMAFVGFVESVSNLHSAEIRSKWLARLADGLFKLPSVGKMLDQTTKEIQVMKRTTRFYKRHCISTFSINQSDEICEEMGWSSWRKKNWLLEAFSPYTSQDYI</sequence>
<dbReference type="Pfam" id="PF00743">
    <property type="entry name" value="FMO-like"/>
    <property type="match status" value="1"/>
</dbReference>
<name>A0A6A1W3S0_9ROSI</name>
<evidence type="ECO:0000256" key="1">
    <source>
        <dbReference type="ARBA" id="ARBA00001974"/>
    </source>
</evidence>
<keyword evidence="9" id="KW-1185">Reference proteome</keyword>